<name>A0A6J5L3Z8_9CAUD</name>
<keyword evidence="1" id="KW-0472">Membrane</keyword>
<evidence type="ECO:0000256" key="1">
    <source>
        <dbReference type="SAM" id="Phobius"/>
    </source>
</evidence>
<sequence>MATTRLIGWVLGCVALCIIVATTSIAYIETMYMKAQLKREIKELRKLKQELKEK</sequence>
<protein>
    <submittedName>
        <fullName evidence="2">Uncharacterized protein</fullName>
    </submittedName>
</protein>
<keyword evidence="1" id="KW-0812">Transmembrane</keyword>
<proteinExistence type="predicted"/>
<organism evidence="2">
    <name type="scientific">uncultured Caudovirales phage</name>
    <dbReference type="NCBI Taxonomy" id="2100421"/>
    <lineage>
        <taxon>Viruses</taxon>
        <taxon>Duplodnaviria</taxon>
        <taxon>Heunggongvirae</taxon>
        <taxon>Uroviricota</taxon>
        <taxon>Caudoviricetes</taxon>
        <taxon>Peduoviridae</taxon>
        <taxon>Maltschvirus</taxon>
        <taxon>Maltschvirus maltsch</taxon>
    </lineage>
</organism>
<reference evidence="2" key="1">
    <citation type="submission" date="2020-04" db="EMBL/GenBank/DDBJ databases">
        <authorList>
            <person name="Chiriac C."/>
            <person name="Salcher M."/>
            <person name="Ghai R."/>
            <person name="Kavagutti S V."/>
        </authorList>
    </citation>
    <scope>NUCLEOTIDE SEQUENCE</scope>
</reference>
<dbReference type="EMBL" id="LR796228">
    <property type="protein sequence ID" value="CAB4127983.1"/>
    <property type="molecule type" value="Genomic_DNA"/>
</dbReference>
<feature type="transmembrane region" description="Helical" evidence="1">
    <location>
        <begin position="6"/>
        <end position="28"/>
    </location>
</feature>
<accession>A0A6J5L3Z8</accession>
<evidence type="ECO:0000313" key="2">
    <source>
        <dbReference type="EMBL" id="CAB4127983.1"/>
    </source>
</evidence>
<gene>
    <name evidence="2" type="ORF">UFOVP102_8</name>
</gene>
<keyword evidence="1" id="KW-1133">Transmembrane helix</keyword>